<dbReference type="PANTHER" id="PTHR30154">
    <property type="entry name" value="LEUCINE-RESPONSIVE REGULATORY PROTEIN"/>
    <property type="match status" value="1"/>
</dbReference>
<keyword evidence="1" id="KW-0805">Transcription regulation</keyword>
<reference evidence="5" key="1">
    <citation type="submission" date="2021-07" db="EMBL/GenBank/DDBJ databases">
        <title>Zhongshania sp. CAU 1632 isolated from seawater.</title>
        <authorList>
            <person name="Kim W."/>
        </authorList>
    </citation>
    <scope>NUCLEOTIDE SEQUENCE</scope>
    <source>
        <strain evidence="5">CAU 1632</strain>
    </source>
</reference>
<dbReference type="SMART" id="SM00344">
    <property type="entry name" value="HTH_ASNC"/>
    <property type="match status" value="2"/>
</dbReference>
<keyword evidence="3" id="KW-0804">Transcription</keyword>
<dbReference type="InterPro" id="IPR054609">
    <property type="entry name" value="PF0864-like_C"/>
</dbReference>
<dbReference type="InterPro" id="IPR019887">
    <property type="entry name" value="Tscrpt_reg_AsnC/Lrp_C"/>
</dbReference>
<evidence type="ECO:0000313" key="6">
    <source>
        <dbReference type="Proteomes" id="UP001166291"/>
    </source>
</evidence>
<name>A0ABS6VV25_9GAMM</name>
<gene>
    <name evidence="5" type="ORF">KXJ70_15485</name>
</gene>
<dbReference type="Proteomes" id="UP001166291">
    <property type="component" value="Unassembled WGS sequence"/>
</dbReference>
<proteinExistence type="predicted"/>
<dbReference type="EMBL" id="JAHWDQ010000004">
    <property type="protein sequence ID" value="MBW2942197.1"/>
    <property type="molecule type" value="Genomic_DNA"/>
</dbReference>
<dbReference type="InterPro" id="IPR019888">
    <property type="entry name" value="Tscrpt_reg_AsnC-like"/>
</dbReference>
<keyword evidence="6" id="KW-1185">Reference proteome</keyword>
<dbReference type="Pfam" id="PF22482">
    <property type="entry name" value="AsnC_trans_reg_3"/>
    <property type="match status" value="1"/>
</dbReference>
<comment type="caution">
    <text evidence="5">The sequence shown here is derived from an EMBL/GenBank/DDBJ whole genome shotgun (WGS) entry which is preliminary data.</text>
</comment>
<evidence type="ECO:0000259" key="4">
    <source>
        <dbReference type="PROSITE" id="PS50956"/>
    </source>
</evidence>
<evidence type="ECO:0000256" key="2">
    <source>
        <dbReference type="ARBA" id="ARBA00023125"/>
    </source>
</evidence>
<dbReference type="RefSeq" id="WP_219044434.1">
    <property type="nucleotide sequence ID" value="NZ_JAHWDQ010000004.1"/>
</dbReference>
<dbReference type="PROSITE" id="PS50956">
    <property type="entry name" value="HTH_ASNC_2"/>
    <property type="match status" value="1"/>
</dbReference>
<dbReference type="PANTHER" id="PTHR30154:SF34">
    <property type="entry name" value="TRANSCRIPTIONAL REGULATOR AZLB"/>
    <property type="match status" value="1"/>
</dbReference>
<dbReference type="InterPro" id="IPR000485">
    <property type="entry name" value="AsnC-type_HTH_dom"/>
</dbReference>
<organism evidence="5 6">
    <name type="scientific">Zhongshania aquimaris</name>
    <dbReference type="NCBI Taxonomy" id="2857107"/>
    <lineage>
        <taxon>Bacteria</taxon>
        <taxon>Pseudomonadati</taxon>
        <taxon>Pseudomonadota</taxon>
        <taxon>Gammaproteobacteria</taxon>
        <taxon>Cellvibrionales</taxon>
        <taxon>Spongiibacteraceae</taxon>
        <taxon>Zhongshania</taxon>
    </lineage>
</organism>
<evidence type="ECO:0000313" key="5">
    <source>
        <dbReference type="EMBL" id="MBW2942197.1"/>
    </source>
</evidence>
<sequence length="305" mass="33454">MDEIDKLLLGALDGNIRRSSREIADELGISAPTVKRRIDRLRSNELVHLGPMLDLHAAGFEYLLIIGIKVDGRSPLKVAEDIALLEEALTVNVVMGVSDIEIVAAVKSREALSALLMETLATIDGVAHIDSAMALEVWKYQRGRMSESPNDLPLKRQHLDALDIQIVQCLNQNVRTSNRAIAVELEVSESSVRSRIKRMQSNRQLSLATPYQLPQGSVNDAFIGLNVKGGMARSVCRALSRLDEISFVCTALGRNDVICCIHVTELDALAHILHEKVISIPGVESTNPSHCIKQVKHQSLLGIIP</sequence>
<evidence type="ECO:0000256" key="1">
    <source>
        <dbReference type="ARBA" id="ARBA00023015"/>
    </source>
</evidence>
<protein>
    <submittedName>
        <fullName evidence="5">Lrp/AsnC family transcriptional regulator</fullName>
    </submittedName>
</protein>
<feature type="domain" description="HTH asnC-type" evidence="4">
    <location>
        <begin position="1"/>
        <end position="61"/>
    </location>
</feature>
<dbReference type="Pfam" id="PF13404">
    <property type="entry name" value="HTH_AsnC-type"/>
    <property type="match status" value="2"/>
</dbReference>
<accession>A0ABS6VV25</accession>
<dbReference type="Pfam" id="PF01037">
    <property type="entry name" value="AsnC_trans_reg"/>
    <property type="match status" value="1"/>
</dbReference>
<keyword evidence="2" id="KW-0238">DNA-binding</keyword>
<evidence type="ECO:0000256" key="3">
    <source>
        <dbReference type="ARBA" id="ARBA00023163"/>
    </source>
</evidence>